<dbReference type="PROSITE" id="PS51186">
    <property type="entry name" value="GNAT"/>
    <property type="match status" value="1"/>
</dbReference>
<accession>A0ABU2YAH2</accession>
<evidence type="ECO:0000256" key="1">
    <source>
        <dbReference type="ARBA" id="ARBA00022679"/>
    </source>
</evidence>
<evidence type="ECO:0000256" key="2">
    <source>
        <dbReference type="ARBA" id="ARBA00023315"/>
    </source>
</evidence>
<keyword evidence="5" id="KW-1185">Reference proteome</keyword>
<comment type="caution">
    <text evidence="4">The sequence shown here is derived from an EMBL/GenBank/DDBJ whole genome shotgun (WGS) entry which is preliminary data.</text>
</comment>
<dbReference type="InterPro" id="IPR016181">
    <property type="entry name" value="Acyl_CoA_acyltransferase"/>
</dbReference>
<dbReference type="SUPFAM" id="SSF55729">
    <property type="entry name" value="Acyl-CoA N-acyltransferases (Nat)"/>
    <property type="match status" value="1"/>
</dbReference>
<evidence type="ECO:0000313" key="4">
    <source>
        <dbReference type="EMBL" id="MDT0555184.1"/>
    </source>
</evidence>
<protein>
    <submittedName>
        <fullName evidence="4">GNAT family N-acetyltransferase</fullName>
    </submittedName>
</protein>
<dbReference type="Proteomes" id="UP001254488">
    <property type="component" value="Unassembled WGS sequence"/>
</dbReference>
<keyword evidence="2" id="KW-0012">Acyltransferase</keyword>
<dbReference type="Pfam" id="PF00583">
    <property type="entry name" value="Acetyltransf_1"/>
    <property type="match status" value="1"/>
</dbReference>
<dbReference type="CDD" id="cd04301">
    <property type="entry name" value="NAT_SF"/>
    <property type="match status" value="1"/>
</dbReference>
<dbReference type="RefSeq" id="WP_311332131.1">
    <property type="nucleotide sequence ID" value="NZ_JAVRHZ010000001.1"/>
</dbReference>
<evidence type="ECO:0000313" key="5">
    <source>
        <dbReference type="Proteomes" id="UP001254488"/>
    </source>
</evidence>
<dbReference type="PANTHER" id="PTHR43420:SF47">
    <property type="entry name" value="N-ACETYLTRANSFERASE DOMAIN-CONTAINING PROTEIN"/>
    <property type="match status" value="1"/>
</dbReference>
<organism evidence="4 5">
    <name type="scientific">Patiriisocius hiemis</name>
    <dbReference type="NCBI Taxonomy" id="3075604"/>
    <lineage>
        <taxon>Bacteria</taxon>
        <taxon>Pseudomonadati</taxon>
        <taxon>Bacteroidota</taxon>
        <taxon>Flavobacteriia</taxon>
        <taxon>Flavobacteriales</taxon>
        <taxon>Flavobacteriaceae</taxon>
        <taxon>Patiriisocius</taxon>
    </lineage>
</organism>
<proteinExistence type="predicted"/>
<evidence type="ECO:0000259" key="3">
    <source>
        <dbReference type="PROSITE" id="PS51186"/>
    </source>
</evidence>
<dbReference type="EMBL" id="JAVRHZ010000001">
    <property type="protein sequence ID" value="MDT0555184.1"/>
    <property type="molecule type" value="Genomic_DNA"/>
</dbReference>
<reference evidence="4 5" key="1">
    <citation type="submission" date="2023-09" db="EMBL/GenBank/DDBJ databases">
        <authorList>
            <person name="Rey-Velasco X."/>
        </authorList>
    </citation>
    <scope>NUCLEOTIDE SEQUENCE [LARGE SCALE GENOMIC DNA]</scope>
    <source>
        <strain evidence="4 5">W242</strain>
    </source>
</reference>
<feature type="domain" description="N-acetyltransferase" evidence="3">
    <location>
        <begin position="1"/>
        <end position="147"/>
    </location>
</feature>
<sequence length="147" mass="17069">MKVIQASSENLNQLVPLFDGYRAFYKQPSNIEAARTFLTERFSKKDSIIFIALDENENGLGFTQLYPSFSSVKMQRTYILNDLYVLEKARGKGIGEALMNKAKEFAIANHSRGLTLETDYDNPAQKLYERLGWKRDNKVFHYTWEIK</sequence>
<dbReference type="InterPro" id="IPR050680">
    <property type="entry name" value="YpeA/RimI_acetyltransf"/>
</dbReference>
<keyword evidence="1" id="KW-0808">Transferase</keyword>
<gene>
    <name evidence="4" type="ORF">RM538_04150</name>
</gene>
<dbReference type="PANTHER" id="PTHR43420">
    <property type="entry name" value="ACETYLTRANSFERASE"/>
    <property type="match status" value="1"/>
</dbReference>
<dbReference type="Gene3D" id="3.40.630.30">
    <property type="match status" value="1"/>
</dbReference>
<dbReference type="InterPro" id="IPR000182">
    <property type="entry name" value="GNAT_dom"/>
</dbReference>
<name>A0ABU2YAH2_9FLAO</name>